<gene>
    <name evidence="1" type="ORF">CRV2_00010466</name>
</gene>
<accession>A0ACA9TGV7</accession>
<keyword evidence="2" id="KW-1185">Reference proteome</keyword>
<dbReference type="Proteomes" id="UP000836387">
    <property type="component" value="Unassembled WGS sequence"/>
</dbReference>
<dbReference type="EMBL" id="CADEHS020000004">
    <property type="protein sequence ID" value="CAG9940136.1"/>
    <property type="molecule type" value="Genomic_DNA"/>
</dbReference>
<organism evidence="1 2">
    <name type="scientific">Clonostachys rosea f. rosea IK726</name>
    <dbReference type="NCBI Taxonomy" id="1349383"/>
    <lineage>
        <taxon>Eukaryota</taxon>
        <taxon>Fungi</taxon>
        <taxon>Dikarya</taxon>
        <taxon>Ascomycota</taxon>
        <taxon>Pezizomycotina</taxon>
        <taxon>Sordariomycetes</taxon>
        <taxon>Hypocreomycetidae</taxon>
        <taxon>Hypocreales</taxon>
        <taxon>Bionectriaceae</taxon>
        <taxon>Clonostachys</taxon>
    </lineage>
</organism>
<proteinExistence type="predicted"/>
<name>A0ACA9TGV7_BIOOC</name>
<reference evidence="1" key="2">
    <citation type="submission" date="2021-10" db="EMBL/GenBank/DDBJ databases">
        <authorList>
            <person name="Piombo E."/>
        </authorList>
    </citation>
    <scope>NUCLEOTIDE SEQUENCE</scope>
</reference>
<comment type="caution">
    <text evidence="1">The sequence shown here is derived from an EMBL/GenBank/DDBJ whole genome shotgun (WGS) entry which is preliminary data.</text>
</comment>
<protein>
    <submittedName>
        <fullName evidence="1">Uncharacterized protein</fullName>
    </submittedName>
</protein>
<evidence type="ECO:0000313" key="2">
    <source>
        <dbReference type="Proteomes" id="UP000836387"/>
    </source>
</evidence>
<evidence type="ECO:0000313" key="1">
    <source>
        <dbReference type="EMBL" id="CAG9940136.1"/>
    </source>
</evidence>
<sequence length="559" mass="64503">MPSLTLLRVLFCWARERVFLFSSKALKTKTDRPQKLFALCWMLVIFGRLAKTRISSAVQSQRTRCLSPILFILFAAPILESFDNYDLQTGKGKKLRKGKGKVTCVFSVMSYVDDTNFLVSSPSFELNCAILTELHRHLMGWAEPRGVIFGPDKYALMHFLQHKPRNGEENHMPDIEGLDQTELIKKKLRILGVIFDRYLRWDEHIDALKVKINRMLGYHTRISGPTWGPTLIQMRRLHISKMRSVIAYASPAWFIPQHTRHNLGLTKGRLATLEGLQNNCLVQVAGAYQKTDRMVLRKELNIESIEDYFGRIGATYRMKNIGSAYLDALAKAQQGEMRTRQNHRRKFQNPYVLLYGKAKQELEMVKAQYTGKNKDNKLILQQVKQAGSIPEVAKLIAKHTIEQCTIKCAEKWKAYIIKKSNNRRYTPAAYKDGWGPQSLKYYRHLGRAESTMLIQCRTGAIGLNRWLNKMNSDKKTYSSSALYPCKQGWHTVQHLFMRCPRLTEQRRSLIAEVKEFRLQNLLTSDAKVASRWAVLNFGLDQFAWPREELMATSSTTSRS</sequence>
<reference evidence="1" key="1">
    <citation type="submission" date="2020-04" db="EMBL/GenBank/DDBJ databases">
        <authorList>
            <person name="Broberg M."/>
        </authorList>
    </citation>
    <scope>NUCLEOTIDE SEQUENCE</scope>
</reference>